<proteinExistence type="predicted"/>
<dbReference type="Gene3D" id="1.20.58.90">
    <property type="match status" value="1"/>
</dbReference>
<comment type="caution">
    <text evidence="7">The sequence shown here is derived from an EMBL/GenBank/DDBJ whole genome shotgun (WGS) entry which is preliminary data.</text>
</comment>
<evidence type="ECO:0000313" key="7">
    <source>
        <dbReference type="EMBL" id="KRZ52911.1"/>
    </source>
</evidence>
<dbReference type="InterPro" id="IPR039767">
    <property type="entry name" value="RALBP1"/>
</dbReference>
<dbReference type="OrthoDB" id="391137at2759"/>
<evidence type="ECO:0000256" key="3">
    <source>
        <dbReference type="ARBA" id="ARBA00023136"/>
    </source>
</evidence>
<dbReference type="PANTHER" id="PTHR12783:SF5">
    <property type="entry name" value="RALA-BINDING PROTEIN 1"/>
    <property type="match status" value="1"/>
</dbReference>
<dbReference type="STRING" id="6335.A0A0V1L027"/>
<dbReference type="GO" id="GO:0007264">
    <property type="term" value="P:small GTPase-mediated signal transduction"/>
    <property type="evidence" value="ECO:0007669"/>
    <property type="project" value="InterPro"/>
</dbReference>
<comment type="subcellular location">
    <subcellularLocation>
        <location evidence="1">Endomembrane system</location>
    </subcellularLocation>
</comment>
<dbReference type="InterPro" id="IPR039431">
    <property type="entry name" value="Vta1/CALS_N"/>
</dbReference>
<dbReference type="GO" id="GO:0012505">
    <property type="term" value="C:endomembrane system"/>
    <property type="evidence" value="ECO:0007669"/>
    <property type="project" value="UniProtKB-SubCell"/>
</dbReference>
<dbReference type="PROSITE" id="PS50238">
    <property type="entry name" value="RHOGAP"/>
    <property type="match status" value="1"/>
</dbReference>
<feature type="coiled-coil region" evidence="4">
    <location>
        <begin position="1320"/>
        <end position="1395"/>
    </location>
</feature>
<dbReference type="EMBL" id="JYDW01000179">
    <property type="protein sequence ID" value="KRZ52911.1"/>
    <property type="molecule type" value="Genomic_DNA"/>
</dbReference>
<feature type="domain" description="Rho-GAP" evidence="6">
    <location>
        <begin position="708"/>
        <end position="910"/>
    </location>
</feature>
<protein>
    <submittedName>
        <fullName evidence="7">RalA-binding protein 1</fullName>
    </submittedName>
</protein>
<organism evidence="7 8">
    <name type="scientific">Trichinella nativa</name>
    <dbReference type="NCBI Taxonomy" id="6335"/>
    <lineage>
        <taxon>Eukaryota</taxon>
        <taxon>Metazoa</taxon>
        <taxon>Ecdysozoa</taxon>
        <taxon>Nematoda</taxon>
        <taxon>Enoplea</taxon>
        <taxon>Dorylaimia</taxon>
        <taxon>Trichinellida</taxon>
        <taxon>Trichinellidae</taxon>
        <taxon>Trichinella</taxon>
    </lineage>
</organism>
<dbReference type="InterPro" id="IPR000198">
    <property type="entry name" value="RhoGAP_dom"/>
</dbReference>
<accession>A0A0V1L027</accession>
<dbReference type="Proteomes" id="UP000054721">
    <property type="component" value="Unassembled WGS sequence"/>
</dbReference>
<evidence type="ECO:0000256" key="4">
    <source>
        <dbReference type="SAM" id="Coils"/>
    </source>
</evidence>
<feature type="region of interest" description="Disordered" evidence="5">
    <location>
        <begin position="661"/>
        <end position="696"/>
    </location>
</feature>
<feature type="compositionally biased region" description="Basic and acidic residues" evidence="5">
    <location>
        <begin position="663"/>
        <end position="681"/>
    </location>
</feature>
<dbReference type="InterPro" id="IPR008936">
    <property type="entry name" value="Rho_GTPase_activation_prot"/>
</dbReference>
<keyword evidence="3" id="KW-0472">Membrane</keyword>
<dbReference type="GO" id="GO:0031267">
    <property type="term" value="F:small GTPase binding"/>
    <property type="evidence" value="ECO:0007669"/>
    <property type="project" value="InterPro"/>
</dbReference>
<dbReference type="InterPro" id="IPR049041">
    <property type="entry name" value="RalBP1-like_Ral-bd"/>
</dbReference>
<keyword evidence="2" id="KW-0343">GTPase activation</keyword>
<dbReference type="GO" id="GO:0005096">
    <property type="term" value="F:GTPase activator activity"/>
    <property type="evidence" value="ECO:0007669"/>
    <property type="project" value="UniProtKB-KW"/>
</dbReference>
<name>A0A0V1L027_9BILA</name>
<dbReference type="SUPFAM" id="SSF48350">
    <property type="entry name" value="GTPase activation domain, GAP"/>
    <property type="match status" value="1"/>
</dbReference>
<dbReference type="SMART" id="SM00324">
    <property type="entry name" value="RhoGAP"/>
    <property type="match status" value="1"/>
</dbReference>
<keyword evidence="8" id="KW-1185">Reference proteome</keyword>
<reference evidence="7 8" key="1">
    <citation type="submission" date="2015-05" db="EMBL/GenBank/DDBJ databases">
        <title>Evolution of Trichinella species and genotypes.</title>
        <authorList>
            <person name="Korhonen P.K."/>
            <person name="Edoardo P."/>
            <person name="Giuseppe L.R."/>
            <person name="Gasser R.B."/>
        </authorList>
    </citation>
    <scope>NUCLEOTIDE SEQUENCE [LARGE SCALE GENOMIC DNA]</scope>
    <source>
        <strain evidence="7">ISS10</strain>
    </source>
</reference>
<dbReference type="InterPro" id="IPR023175">
    <property type="entry name" value="Vta1/CALS_N_sf"/>
</dbReference>
<dbReference type="Gene3D" id="1.10.555.10">
    <property type="entry name" value="Rho GTPase activation protein"/>
    <property type="match status" value="1"/>
</dbReference>
<evidence type="ECO:0000313" key="8">
    <source>
        <dbReference type="Proteomes" id="UP000054721"/>
    </source>
</evidence>
<dbReference type="PANTHER" id="PTHR12783">
    <property type="entry name" value="RALA BINDING PROTEIN 1 RALBP1"/>
    <property type="match status" value="1"/>
</dbReference>
<gene>
    <name evidence="7" type="primary">RALBP1</name>
    <name evidence="7" type="ORF">T02_10116</name>
</gene>
<dbReference type="Pfam" id="PF04652">
    <property type="entry name" value="Vta1"/>
    <property type="match status" value="2"/>
</dbReference>
<evidence type="ECO:0000256" key="2">
    <source>
        <dbReference type="ARBA" id="ARBA00022468"/>
    </source>
</evidence>
<feature type="non-terminal residue" evidence="7">
    <location>
        <position position="1"/>
    </location>
</feature>
<keyword evidence="4" id="KW-0175">Coiled coil</keyword>
<evidence type="ECO:0000259" key="6">
    <source>
        <dbReference type="PROSITE" id="PS50238"/>
    </source>
</evidence>
<evidence type="ECO:0000256" key="1">
    <source>
        <dbReference type="ARBA" id="ARBA00004308"/>
    </source>
</evidence>
<dbReference type="Pfam" id="PF20924">
    <property type="entry name" value="RLIP76_Ral-bd"/>
    <property type="match status" value="1"/>
</dbReference>
<dbReference type="Gene3D" id="1.25.40.270">
    <property type="entry name" value="Vacuolar protein sorting-associated protein vta1"/>
    <property type="match status" value="2"/>
</dbReference>
<sequence length="1587" mass="182466">MTVLDLGGDNGFVANTQNGILYRYFNTAVKNFSFFKNDADLIDAKFTITVWKNSMVAFPEVYKSLIPFLKIARDMSYSNVVCEYWCLKYVLAQIQKMEHNSDECEQFVSSLMLHMQKLVNDNSDIPLLDYEIVGKKYLRNAALDVFQYADFCDRSGQFSIDLLKSYIRCAYLITVFDVFDKTPELLIEARNHSILRATYLFTCFKNGVRPKPAVIENVELAEACGNGEVQIVKGPCEFDNLIRTGKEFVFPLHYMDENDQLVQRFQHFNAAYKLCEFAINALQNDNAEDMTDWKVSMRELPVVYGALSPFLKLAAKFRSYNIIGEYWCLKYVLQRMYKMKIYSKECIQLAFSLMSYVKQVRLEFPLIIPLADKRSAAPFILCEATRMFERADTFDRHARYSVSLVQLYMQASNLFTVLSTLCELDDIAIKIQKYCKWRAWYLFSCFKNGETPLPAPKSIMLHLDSFQSDEERLRCPWEHEEIIPLGEKLALPVQFWNFPADCDEHCAFFEVLVERFGHFNVVYKLCKSAMHALENDNEEDVIDKLERALKLAKLWRKDISPSNFSDIFLNFATDMNKVIRFIWEDRFMEDATVCFGSKDAVLSLSHSDLDEGSSESLYQCDEWTSKKGKREKKDKGYCYLHRLSSEEQLVHIRPKPKKTVFGKLKDKNKEKDKEKEKEQKSKSKSKQKCKNKAETVAPAAPARPVFAVPLARALCNNPSYDRVPVPAFVRRCIDYINENALDQEGLYRVSPSVEELRNAVDNGEEPSFGDAYQAACLLKLFIRELPESLFTEELLDKFEHAAQLKSIAECLGRLCELIERLPAPNKFFLAYFFLHLHEITQRQERNKMTIAKMCFILQPLFNVSQQLLNAFLQNPQILFPNVELLETVGRAERVRVEQVQVRVAQGSGLYRQQSRAGQVEQFELVQAGQSVRFDQHQLAVVVQMQRSQRAERGEGVVGDVGELVPSQIQRVEFGQAGELVPVDVGDVVAGQIELAQASHGGERVRLDRRDQVDAQVEHFESRQTVEHRTGQVFQKIPRQIQLDQLSERSEGVAGQRGDGIFLHAQLAQVGQRRSDHGQRPVVETVAGAQDQRVDHRQVVERARLEALQAVVGQVDRAQVFQVGQRPGSERSNRIVGQFEHFEPLELADHGWHVVQPAAEYGQLAQGMRDARERAVREVEPLPCAAAEYCQFFGCDVVGLEVAVRHAVAEEVHFAQLDTPNVGSGPAHLVHRFGQRIDGRTEQTVNHRPLLLIFCRHRVAVAVFSGVHWAYISPLRPTSGKSLPTDPKAILEELAKQEFLLSHLHDEINSGINDPQKEEQLWDVQRLVTQLKRELKSLKKKNIDAFNEVEQESGPCIEMFEEKQLLAVHMDLRNKIEIQRAQIEELMRQMDDIGGQHAVLSARSVARFSDAELSPEKKFDPKWPEQYSALEDRKRELIESIVSERQKCVRLLAEMEMLAFAVDTLHCKQYTTYNYTECIYCHSHYYYYYYGYRTTTVAKIQASSCTILEHTILITLQFSFRNFDSHFSNNKLQKQNNYQQLQYIDESRQKTSKQTPGIFEIAIDVSAEMLRTADLIYSSELMCRSCSD</sequence>
<dbReference type="Pfam" id="PF00620">
    <property type="entry name" value="RhoGAP"/>
    <property type="match status" value="1"/>
</dbReference>
<evidence type="ECO:0000256" key="5">
    <source>
        <dbReference type="SAM" id="MobiDB-lite"/>
    </source>
</evidence>